<keyword evidence="1" id="KW-0805">Transcription regulation</keyword>
<name>A0ABX5VR12_9MICO</name>
<dbReference type="InterPro" id="IPR009057">
    <property type="entry name" value="Homeodomain-like_sf"/>
</dbReference>
<evidence type="ECO:0000256" key="2">
    <source>
        <dbReference type="ARBA" id="ARBA00023125"/>
    </source>
</evidence>
<accession>A0ABX5VR12</accession>
<dbReference type="PRINTS" id="PR00455">
    <property type="entry name" value="HTHTETR"/>
</dbReference>
<dbReference type="Gene3D" id="1.10.357.10">
    <property type="entry name" value="Tetracycline Repressor, domain 2"/>
    <property type="match status" value="1"/>
</dbReference>
<evidence type="ECO:0000313" key="7">
    <source>
        <dbReference type="Proteomes" id="UP000313948"/>
    </source>
</evidence>
<dbReference type="PANTHER" id="PTHR30055:SF234">
    <property type="entry name" value="HTH-TYPE TRANSCRIPTIONAL REGULATOR BETI"/>
    <property type="match status" value="1"/>
</dbReference>
<evidence type="ECO:0000259" key="5">
    <source>
        <dbReference type="PROSITE" id="PS50977"/>
    </source>
</evidence>
<reference evidence="6 7" key="1">
    <citation type="submission" date="2019-05" db="EMBL/GenBank/DDBJ databases">
        <title>Georgenia *** sp. nov., and Georgenia *** sp. nov., isolated from the intestinal contents of plateau pika (Ochotona curzoniae) in the Qinghai-Tibet plateau of China.</title>
        <authorList>
            <person name="Tian Z."/>
        </authorList>
    </citation>
    <scope>NUCLEOTIDE SEQUENCE [LARGE SCALE GENOMIC DNA]</scope>
    <source>
        <strain evidence="6 7">Z294</strain>
    </source>
</reference>
<gene>
    <name evidence="6" type="ORF">FE251_11235</name>
</gene>
<proteinExistence type="predicted"/>
<organism evidence="6 7">
    <name type="scientific">Georgenia wutianyii</name>
    <dbReference type="NCBI Taxonomy" id="2585135"/>
    <lineage>
        <taxon>Bacteria</taxon>
        <taxon>Bacillati</taxon>
        <taxon>Actinomycetota</taxon>
        <taxon>Actinomycetes</taxon>
        <taxon>Micrococcales</taxon>
        <taxon>Bogoriellaceae</taxon>
        <taxon>Georgenia</taxon>
    </lineage>
</organism>
<evidence type="ECO:0000256" key="3">
    <source>
        <dbReference type="ARBA" id="ARBA00023163"/>
    </source>
</evidence>
<dbReference type="Proteomes" id="UP000313948">
    <property type="component" value="Chromosome"/>
</dbReference>
<sequence>MTARDKVLDAFEELLISEGARAATLDAVAARASVSKGGLLYHFPSKDALVDGLLERLTRLAAADTEAMAADPRGPSAYYVDSSVADGSALDRAMVAAVRLAQEADTRAREALHAAHHAWFSLILEEVGDRAIARAIVLLGDGLYYNAVLTAGGIASDDVAGTRPQDRAELLAVVALLKEQAAARR</sequence>
<dbReference type="PROSITE" id="PS50977">
    <property type="entry name" value="HTH_TETR_2"/>
    <property type="match status" value="1"/>
</dbReference>
<evidence type="ECO:0000256" key="4">
    <source>
        <dbReference type="PROSITE-ProRule" id="PRU00335"/>
    </source>
</evidence>
<dbReference type="RefSeq" id="WP_139948808.1">
    <property type="nucleotide sequence ID" value="NZ_CP040899.1"/>
</dbReference>
<keyword evidence="3" id="KW-0804">Transcription</keyword>
<feature type="DNA-binding region" description="H-T-H motif" evidence="4">
    <location>
        <begin position="24"/>
        <end position="43"/>
    </location>
</feature>
<evidence type="ECO:0000256" key="1">
    <source>
        <dbReference type="ARBA" id="ARBA00023015"/>
    </source>
</evidence>
<dbReference type="PANTHER" id="PTHR30055">
    <property type="entry name" value="HTH-TYPE TRANSCRIPTIONAL REGULATOR RUTR"/>
    <property type="match status" value="1"/>
</dbReference>
<dbReference type="InterPro" id="IPR050109">
    <property type="entry name" value="HTH-type_TetR-like_transc_reg"/>
</dbReference>
<dbReference type="InterPro" id="IPR001647">
    <property type="entry name" value="HTH_TetR"/>
</dbReference>
<keyword evidence="7" id="KW-1185">Reference proteome</keyword>
<dbReference type="SUPFAM" id="SSF46689">
    <property type="entry name" value="Homeodomain-like"/>
    <property type="match status" value="1"/>
</dbReference>
<evidence type="ECO:0000313" key="6">
    <source>
        <dbReference type="EMBL" id="QDB79883.1"/>
    </source>
</evidence>
<dbReference type="EMBL" id="CP040899">
    <property type="protein sequence ID" value="QDB79883.1"/>
    <property type="molecule type" value="Genomic_DNA"/>
</dbReference>
<protein>
    <submittedName>
        <fullName evidence="6">Helix-turn-helix transcriptional regulator</fullName>
    </submittedName>
</protein>
<dbReference type="Pfam" id="PF00440">
    <property type="entry name" value="TetR_N"/>
    <property type="match status" value="1"/>
</dbReference>
<keyword evidence="2 4" id="KW-0238">DNA-binding</keyword>
<feature type="domain" description="HTH tetR-type" evidence="5">
    <location>
        <begin position="1"/>
        <end position="61"/>
    </location>
</feature>